<evidence type="ECO:0000256" key="2">
    <source>
        <dbReference type="ARBA" id="ARBA00059092"/>
    </source>
</evidence>
<sequence length="263" mass="28164">MTVSNQKGGVGKTTTAVNVAAALAAVGARVLVIDLDPQGNASTALGVPHTAETPSVYDVLIDEFPLADIVQVSPESPNLLCAPSTIHLAGAEIELVSQVAREHRLRTALEDYLASDIEHLDFVLIDCPPSLGLLTINAFTAASEVLIPIQCEYYALEGLSQLLGTVRMIQKHLNPGLFLSTIMLTMYDARTRLAQQVADEVRQHFPDQVLHTVIPRSVRVSEAPSFGQTVIAYDGQSAGAIAYREAAVEMIQREPARVNEGGA</sequence>
<gene>
    <name evidence="4" type="ORF">HQM25_17535</name>
</gene>
<evidence type="ECO:0000259" key="3">
    <source>
        <dbReference type="Pfam" id="PF13614"/>
    </source>
</evidence>
<dbReference type="Proteomes" id="UP000502498">
    <property type="component" value="Chromosome"/>
</dbReference>
<dbReference type="InterPro" id="IPR050678">
    <property type="entry name" value="DNA_Partitioning_ATPase"/>
</dbReference>
<dbReference type="SUPFAM" id="SSF52540">
    <property type="entry name" value="P-loop containing nucleoside triphosphate hydrolases"/>
    <property type="match status" value="1"/>
</dbReference>
<dbReference type="InterPro" id="IPR025669">
    <property type="entry name" value="AAA_dom"/>
</dbReference>
<dbReference type="Pfam" id="PF13614">
    <property type="entry name" value="AAA_31"/>
    <property type="match status" value="1"/>
</dbReference>
<evidence type="ECO:0000313" key="4">
    <source>
        <dbReference type="EMBL" id="QKJ21322.1"/>
    </source>
</evidence>
<comment type="similarity">
    <text evidence="1">Belongs to the ParA family.</text>
</comment>
<name>A0A7D4TQK3_9MICO</name>
<protein>
    <submittedName>
        <fullName evidence="4">ParA family protein</fullName>
    </submittedName>
</protein>
<proteinExistence type="inferred from homology"/>
<dbReference type="InterPro" id="IPR027417">
    <property type="entry name" value="P-loop_NTPase"/>
</dbReference>
<dbReference type="CDD" id="cd02042">
    <property type="entry name" value="ParAB_family"/>
    <property type="match status" value="1"/>
</dbReference>
<reference evidence="4 5" key="1">
    <citation type="submission" date="2020-05" db="EMBL/GenBank/DDBJ databases">
        <title>Strain PA2F3 complete genome.</title>
        <authorList>
            <person name="Kim Y.-S."/>
            <person name="Kim S.-J."/>
            <person name="Jung H.-k."/>
            <person name="Kim S.-E."/>
            <person name="Kim K.-H."/>
        </authorList>
    </citation>
    <scope>NUCLEOTIDE SEQUENCE [LARGE SCALE GENOMIC DNA]</scope>
    <source>
        <strain evidence="4 5">PA2F3</strain>
    </source>
</reference>
<dbReference type="FunFam" id="3.40.50.300:FF:000285">
    <property type="entry name" value="Sporulation initiation inhibitor Soj"/>
    <property type="match status" value="1"/>
</dbReference>
<dbReference type="PANTHER" id="PTHR13696">
    <property type="entry name" value="P-LOOP CONTAINING NUCLEOSIDE TRIPHOSPHATE HYDROLASE"/>
    <property type="match status" value="1"/>
</dbReference>
<evidence type="ECO:0000313" key="5">
    <source>
        <dbReference type="Proteomes" id="UP000502498"/>
    </source>
</evidence>
<dbReference type="PIRSF" id="PIRSF009320">
    <property type="entry name" value="Nuc_binding_HP_1000"/>
    <property type="match status" value="1"/>
</dbReference>
<comment type="function">
    <text evidence="2">May play a role in septum formation.</text>
</comment>
<dbReference type="PANTHER" id="PTHR13696:SF52">
    <property type="entry name" value="PARA FAMILY PROTEIN CT_582"/>
    <property type="match status" value="1"/>
</dbReference>
<dbReference type="EMBL" id="CP054038">
    <property type="protein sequence ID" value="QKJ21322.1"/>
    <property type="molecule type" value="Genomic_DNA"/>
</dbReference>
<dbReference type="Gene3D" id="3.40.50.300">
    <property type="entry name" value="P-loop containing nucleotide triphosphate hydrolases"/>
    <property type="match status" value="1"/>
</dbReference>
<accession>A0A7D4TQK3</accession>
<dbReference type="AlphaFoldDB" id="A0A7D4TQK3"/>
<evidence type="ECO:0000256" key="1">
    <source>
        <dbReference type="ARBA" id="ARBA00006976"/>
    </source>
</evidence>
<organism evidence="4 5">
    <name type="scientific">Microbacterium hominis</name>
    <dbReference type="NCBI Taxonomy" id="162426"/>
    <lineage>
        <taxon>Bacteria</taxon>
        <taxon>Bacillati</taxon>
        <taxon>Actinomycetota</taxon>
        <taxon>Actinomycetes</taxon>
        <taxon>Micrococcales</taxon>
        <taxon>Microbacteriaceae</taxon>
        <taxon>Microbacterium</taxon>
    </lineage>
</organism>
<feature type="domain" description="AAA" evidence="3">
    <location>
        <begin position="2"/>
        <end position="177"/>
    </location>
</feature>